<evidence type="ECO:0000256" key="2">
    <source>
        <dbReference type="ARBA" id="ARBA00022801"/>
    </source>
</evidence>
<comment type="caution">
    <text evidence="8">The sequence shown here is derived from an EMBL/GenBank/DDBJ whole genome shotgun (WGS) entry which is preliminary data.</text>
</comment>
<dbReference type="InterPro" id="IPR051316">
    <property type="entry name" value="Zinc-reg_GTPase_activator"/>
</dbReference>
<evidence type="ECO:0000256" key="3">
    <source>
        <dbReference type="ARBA" id="ARBA00023186"/>
    </source>
</evidence>
<evidence type="ECO:0000256" key="6">
    <source>
        <dbReference type="ARBA" id="ARBA00049117"/>
    </source>
</evidence>
<accession>A0A418WDZ6</accession>
<proteinExistence type="inferred from homology"/>
<dbReference type="SUPFAM" id="SSF90002">
    <property type="entry name" value="Hypothetical protein YjiA, C-terminal domain"/>
    <property type="match status" value="1"/>
</dbReference>
<keyword evidence="2" id="KW-0378">Hydrolase</keyword>
<dbReference type="InterPro" id="IPR012824">
    <property type="entry name" value="CobW"/>
</dbReference>
<dbReference type="InterPro" id="IPR027417">
    <property type="entry name" value="P-loop_NTPase"/>
</dbReference>
<dbReference type="EMBL" id="QYUK01000011">
    <property type="protein sequence ID" value="RJF88247.1"/>
    <property type="molecule type" value="Genomic_DNA"/>
</dbReference>
<gene>
    <name evidence="8" type="primary">cobW</name>
    <name evidence="8" type="ORF">D3874_15520</name>
</gene>
<reference evidence="8 9" key="1">
    <citation type="submission" date="2018-09" db="EMBL/GenBank/DDBJ databases">
        <authorList>
            <person name="Zhu H."/>
        </authorList>
    </citation>
    <scope>NUCLEOTIDE SEQUENCE [LARGE SCALE GENOMIC DNA]</scope>
    <source>
        <strain evidence="8 9">K1W22B-8</strain>
    </source>
</reference>
<dbReference type="Pfam" id="PF02492">
    <property type="entry name" value="cobW"/>
    <property type="match status" value="1"/>
</dbReference>
<dbReference type="InterPro" id="IPR011629">
    <property type="entry name" value="CobW-like_C"/>
</dbReference>
<sequence length="346" mass="37014">MNLTSPKIPVTVVTGFLGAGKTTLVRHVLENAQGRRIAVIVNEFGEVGVDGDLLRGCGIDVCPEENIVELANGCLCCTVADDFVPTMEALLNRENPPQHILIETSGLALPKPLLKAFDWPAIRSRVTVDGVIAVVDGPAVADGRFADDPAALAAQAAADPSLDHDNPLAEVFEDQVNAADLILVNKADLLSAEVISELKIRIGEAGTRRPRMVSTQECRVDLNVLLGLDAKAENDLASRPSHHDAEDGAHEHDDFESFVVDLAPAADADGFVARLAATAERFGVLRMKGFAAVAGKPLRLLVQGVGNRFRHQFERAWNPEEARISRIVVIGERGLDRAGIEAALKA</sequence>
<dbReference type="GO" id="GO:0000166">
    <property type="term" value="F:nucleotide binding"/>
    <property type="evidence" value="ECO:0007669"/>
    <property type="project" value="UniProtKB-KW"/>
</dbReference>
<comment type="catalytic activity">
    <reaction evidence="6">
        <text>GTP + H2O = GDP + phosphate + H(+)</text>
        <dbReference type="Rhea" id="RHEA:19669"/>
        <dbReference type="ChEBI" id="CHEBI:15377"/>
        <dbReference type="ChEBI" id="CHEBI:15378"/>
        <dbReference type="ChEBI" id="CHEBI:37565"/>
        <dbReference type="ChEBI" id="CHEBI:43474"/>
        <dbReference type="ChEBI" id="CHEBI:58189"/>
    </reaction>
    <physiologicalReaction direction="left-to-right" evidence="6">
        <dbReference type="Rhea" id="RHEA:19670"/>
    </physiologicalReaction>
</comment>
<evidence type="ECO:0000256" key="5">
    <source>
        <dbReference type="ARBA" id="ARBA00045658"/>
    </source>
</evidence>
<evidence type="ECO:0000313" key="9">
    <source>
        <dbReference type="Proteomes" id="UP000284605"/>
    </source>
</evidence>
<dbReference type="PANTHER" id="PTHR13748">
    <property type="entry name" value="COBW-RELATED"/>
    <property type="match status" value="1"/>
</dbReference>
<dbReference type="Proteomes" id="UP000284605">
    <property type="component" value="Unassembled WGS sequence"/>
</dbReference>
<comment type="similarity">
    <text evidence="4">Belongs to the SIMIBI class G3E GTPase family. ZNG1 subfamily.</text>
</comment>
<comment type="function">
    <text evidence="5">Zinc chaperone that directly transfers zinc cofactor to target proteins, thereby activating them. Zinc is transferred from the CXCC motif in the GTPase domain to the zinc binding site in target proteins in a process requiring GTP hydrolysis.</text>
</comment>
<dbReference type="NCBIfam" id="TIGR02475">
    <property type="entry name" value="CobW"/>
    <property type="match status" value="1"/>
</dbReference>
<dbReference type="Gene3D" id="3.40.50.300">
    <property type="entry name" value="P-loop containing nucleotide triphosphate hydrolases"/>
    <property type="match status" value="1"/>
</dbReference>
<keyword evidence="1" id="KW-0547">Nucleotide-binding</keyword>
<dbReference type="InterPro" id="IPR036627">
    <property type="entry name" value="CobW-likC_sf"/>
</dbReference>
<dbReference type="OrthoDB" id="9808822at2"/>
<dbReference type="SMART" id="SM00833">
    <property type="entry name" value="CobW_C"/>
    <property type="match status" value="1"/>
</dbReference>
<dbReference type="PANTHER" id="PTHR13748:SF62">
    <property type="entry name" value="COBW DOMAIN-CONTAINING PROTEIN"/>
    <property type="match status" value="1"/>
</dbReference>
<evidence type="ECO:0000259" key="7">
    <source>
        <dbReference type="SMART" id="SM00833"/>
    </source>
</evidence>
<dbReference type="CDD" id="cd03112">
    <property type="entry name" value="CobW-like"/>
    <property type="match status" value="1"/>
</dbReference>
<dbReference type="InterPro" id="IPR003495">
    <property type="entry name" value="CobW/HypB/UreG_nucleotide-bd"/>
</dbReference>
<evidence type="ECO:0000256" key="4">
    <source>
        <dbReference type="ARBA" id="ARBA00034320"/>
    </source>
</evidence>
<name>A0A418WDZ6_9PROT</name>
<dbReference type="GO" id="GO:0005737">
    <property type="term" value="C:cytoplasm"/>
    <property type="evidence" value="ECO:0007669"/>
    <property type="project" value="TreeGrafter"/>
</dbReference>
<dbReference type="SUPFAM" id="SSF52540">
    <property type="entry name" value="P-loop containing nucleoside triphosphate hydrolases"/>
    <property type="match status" value="1"/>
</dbReference>
<dbReference type="GO" id="GO:0016787">
    <property type="term" value="F:hydrolase activity"/>
    <property type="evidence" value="ECO:0007669"/>
    <property type="project" value="UniProtKB-KW"/>
</dbReference>
<keyword evidence="9" id="KW-1185">Reference proteome</keyword>
<dbReference type="RefSeq" id="WP_119778883.1">
    <property type="nucleotide sequence ID" value="NZ_QYUK01000011.1"/>
</dbReference>
<dbReference type="Gene3D" id="3.30.1220.10">
    <property type="entry name" value="CobW-like, C-terminal domain"/>
    <property type="match status" value="1"/>
</dbReference>
<evidence type="ECO:0000256" key="1">
    <source>
        <dbReference type="ARBA" id="ARBA00022741"/>
    </source>
</evidence>
<dbReference type="AlphaFoldDB" id="A0A418WDZ6"/>
<evidence type="ECO:0000313" key="8">
    <source>
        <dbReference type="EMBL" id="RJF88247.1"/>
    </source>
</evidence>
<keyword evidence="3" id="KW-0143">Chaperone</keyword>
<dbReference type="GO" id="GO:0009236">
    <property type="term" value="P:cobalamin biosynthetic process"/>
    <property type="evidence" value="ECO:0007669"/>
    <property type="project" value="InterPro"/>
</dbReference>
<feature type="domain" description="CobW C-terminal" evidence="7">
    <location>
        <begin position="255"/>
        <end position="346"/>
    </location>
</feature>
<protein>
    <submittedName>
        <fullName evidence="8">Cobalamin biosynthesis protein CobW</fullName>
    </submittedName>
</protein>
<organism evidence="8 9">
    <name type="scientific">Oleomonas cavernae</name>
    <dbReference type="NCBI Taxonomy" id="2320859"/>
    <lineage>
        <taxon>Bacteria</taxon>
        <taxon>Pseudomonadati</taxon>
        <taxon>Pseudomonadota</taxon>
        <taxon>Alphaproteobacteria</taxon>
        <taxon>Acetobacterales</taxon>
        <taxon>Acetobacteraceae</taxon>
        <taxon>Oleomonas</taxon>
    </lineage>
</organism>
<dbReference type="Pfam" id="PF07683">
    <property type="entry name" value="CobW_C"/>
    <property type="match status" value="1"/>
</dbReference>